<dbReference type="InterPro" id="IPR051091">
    <property type="entry name" value="O-Glucosyltr/Glycosyltrsf_90"/>
</dbReference>
<keyword evidence="1" id="KW-0808">Transferase</keyword>
<dbReference type="EMBL" id="AGJK01000069">
    <property type="protein sequence ID" value="EHP92264.1"/>
    <property type="molecule type" value="Genomic_DNA"/>
</dbReference>
<sequence length="397" mass="45352">MSENLAGRNLTYGDVEQLFLGLLQRYPESENVIQNHIKFGTIAKLSEFLTTSQEFRDRFNKKYAIDISSQIDRLVDVQLGLWISSHINTKSYENYCIECKSLSNKFVFTCDRSSVVMNGKADNAYLNIDRANHYLELLQDVLRCYPIDGRIELVIDVDDEAHQNEDVPVFSFQKPRGGANILLPDFDMFSHGFLGGALDERNYEDKLSMAIFAGATTGARVIDMNIAQNALTTRLRSAQYFKNEPLVDYRLPKICQCASDEVADYLRHQGHGKDPIGWGQMLQYKFIISVDGNGATCGRVALALRSNSCLVKYHSDNVLYYFDAMIPYLHYIPVSRDEEVIDHVKREIQKPQIYKHIAQHGSHLAVDLLSKDAVYLYTGRLLGRFFHLMRQRGLAYS</sequence>
<evidence type="ECO:0000313" key="4">
    <source>
        <dbReference type="Proteomes" id="UP000004382"/>
    </source>
</evidence>
<proteinExistence type="predicted"/>
<reference evidence="3 4" key="1">
    <citation type="submission" date="2011-09" db="EMBL/GenBank/DDBJ databases">
        <title>The draft genome of Methylobacterium extorquens DSM 13060.</title>
        <authorList>
            <consortium name="US DOE Joint Genome Institute (JGI-PGF)"/>
            <person name="Lucas S."/>
            <person name="Han J."/>
            <person name="Lapidus A."/>
            <person name="Cheng J.-F."/>
            <person name="Goodwin L."/>
            <person name="Pitluck S."/>
            <person name="Peters L."/>
            <person name="Land M.L."/>
            <person name="Hauser L."/>
            <person name="Koskimaki J."/>
            <person name="Halonen O."/>
            <person name="Pirttila A."/>
            <person name="Frank C."/>
            <person name="Woyke T.J."/>
        </authorList>
    </citation>
    <scope>NUCLEOTIDE SEQUENCE [LARGE SCALE GENOMIC DNA]</scope>
    <source>
        <strain evidence="3 4">DSM 13060</strain>
    </source>
</reference>
<accession>H1KJL9</accession>
<feature type="domain" description="Glycosyl transferase CAP10" evidence="2">
    <location>
        <begin position="151"/>
        <end position="386"/>
    </location>
</feature>
<name>H1KJL9_METEX</name>
<evidence type="ECO:0000259" key="2">
    <source>
        <dbReference type="SMART" id="SM00672"/>
    </source>
</evidence>
<dbReference type="RefSeq" id="WP_003600543.1">
    <property type="nucleotide sequence ID" value="NZ_AGJK01000069.1"/>
</dbReference>
<dbReference type="InterPro" id="IPR006598">
    <property type="entry name" value="CAP10"/>
</dbReference>
<evidence type="ECO:0000256" key="1">
    <source>
        <dbReference type="ARBA" id="ARBA00022679"/>
    </source>
</evidence>
<organism evidence="3 4">
    <name type="scientific">Methylorubrum extorquens DSM 13060</name>
    <dbReference type="NCBI Taxonomy" id="882800"/>
    <lineage>
        <taxon>Bacteria</taxon>
        <taxon>Pseudomonadati</taxon>
        <taxon>Pseudomonadota</taxon>
        <taxon>Alphaproteobacteria</taxon>
        <taxon>Hyphomicrobiales</taxon>
        <taxon>Methylobacteriaceae</taxon>
        <taxon>Methylorubrum</taxon>
    </lineage>
</organism>
<dbReference type="SMART" id="SM00672">
    <property type="entry name" value="CAP10"/>
    <property type="match status" value="1"/>
</dbReference>
<gene>
    <name evidence="3" type="ORF">MetexDRAFT_2831</name>
</gene>
<protein>
    <submittedName>
        <fullName evidence="3">Lipopolysaccharide-modifying protein</fullName>
    </submittedName>
</protein>
<dbReference type="Pfam" id="PF05686">
    <property type="entry name" value="Glyco_transf_90"/>
    <property type="match status" value="1"/>
</dbReference>
<dbReference type="Proteomes" id="UP000004382">
    <property type="component" value="Unassembled WGS sequence"/>
</dbReference>
<dbReference type="PANTHER" id="PTHR12203">
    <property type="entry name" value="KDEL LYS-ASP-GLU-LEU CONTAINING - RELATED"/>
    <property type="match status" value="1"/>
</dbReference>
<evidence type="ECO:0000313" key="3">
    <source>
        <dbReference type="EMBL" id="EHP92264.1"/>
    </source>
</evidence>
<dbReference type="PANTHER" id="PTHR12203:SF35">
    <property type="entry name" value="PROTEIN O-GLUCOSYLTRANSFERASE 1"/>
    <property type="match status" value="1"/>
</dbReference>
<dbReference type="GO" id="GO:0016740">
    <property type="term" value="F:transferase activity"/>
    <property type="evidence" value="ECO:0007669"/>
    <property type="project" value="UniProtKB-KW"/>
</dbReference>
<dbReference type="AlphaFoldDB" id="H1KJL9"/>
<comment type="caution">
    <text evidence="3">The sequence shown here is derived from an EMBL/GenBank/DDBJ whole genome shotgun (WGS) entry which is preliminary data.</text>
</comment>